<dbReference type="EMBL" id="VSSQ01082179">
    <property type="protein sequence ID" value="MPN30880.1"/>
    <property type="molecule type" value="Genomic_DNA"/>
</dbReference>
<evidence type="ECO:0000313" key="1">
    <source>
        <dbReference type="EMBL" id="MPN30880.1"/>
    </source>
</evidence>
<organism evidence="1">
    <name type="scientific">bioreactor metagenome</name>
    <dbReference type="NCBI Taxonomy" id="1076179"/>
    <lineage>
        <taxon>unclassified sequences</taxon>
        <taxon>metagenomes</taxon>
        <taxon>ecological metagenomes</taxon>
    </lineage>
</organism>
<comment type="caution">
    <text evidence="1">The sequence shown here is derived from an EMBL/GenBank/DDBJ whole genome shotgun (WGS) entry which is preliminary data.</text>
</comment>
<dbReference type="InterPro" id="IPR036271">
    <property type="entry name" value="Tet_transcr_reg_TetR-rel_C_sf"/>
</dbReference>
<dbReference type="AlphaFoldDB" id="A0A645GWZ2"/>
<protein>
    <submittedName>
        <fullName evidence="1">Uncharacterized protein</fullName>
    </submittedName>
</protein>
<dbReference type="Gene3D" id="1.10.357.10">
    <property type="entry name" value="Tetracycline Repressor, domain 2"/>
    <property type="match status" value="1"/>
</dbReference>
<accession>A0A645GWZ2</accession>
<gene>
    <name evidence="1" type="ORF">SDC9_178351</name>
</gene>
<proteinExistence type="predicted"/>
<reference evidence="1" key="1">
    <citation type="submission" date="2019-08" db="EMBL/GenBank/DDBJ databases">
        <authorList>
            <person name="Kucharzyk K."/>
            <person name="Murdoch R.W."/>
            <person name="Higgins S."/>
            <person name="Loffler F."/>
        </authorList>
    </citation>
    <scope>NUCLEOTIDE SEQUENCE</scope>
</reference>
<name>A0A645GWZ2_9ZZZZ</name>
<dbReference type="SUPFAM" id="SSF48498">
    <property type="entry name" value="Tetracyclin repressor-like, C-terminal domain"/>
    <property type="match status" value="1"/>
</dbReference>
<sequence>MREHLQFSCNHFSENVLLSALNYKEFKALQDLNLETLKYIRALKKRSILSAIERGELRSDTDIELFMHVIYVMCYGLMRLAGDPINDLSAARQEAVITLFIGELTATFGNPDMVVKRSSNPAKTAQDTPVLRPATIKALSGITPNDKRSSEE</sequence>